<dbReference type="InterPro" id="IPR036736">
    <property type="entry name" value="ACP-like_sf"/>
</dbReference>
<name>A0A7W9YLI7_9ACTN</name>
<dbReference type="EMBL" id="JACHDS010000001">
    <property type="protein sequence ID" value="MBB6174383.1"/>
    <property type="molecule type" value="Genomic_DNA"/>
</dbReference>
<sequence>MNQAPPPEALSPDRVRADVAEILGCDPAELAPDENLLDRGLDSMRIMTLVERWRAAGAATVEFPDLAEQPELSHWTTLLTGGTP</sequence>
<dbReference type="Proteomes" id="UP000546642">
    <property type="component" value="Unassembled WGS sequence"/>
</dbReference>
<dbReference type="Pfam" id="PF00550">
    <property type="entry name" value="PP-binding"/>
    <property type="match status" value="1"/>
</dbReference>
<evidence type="ECO:0000313" key="3">
    <source>
        <dbReference type="Proteomes" id="UP000546642"/>
    </source>
</evidence>
<dbReference type="SUPFAM" id="SSF47336">
    <property type="entry name" value="ACP-like"/>
    <property type="match status" value="1"/>
</dbReference>
<proteinExistence type="predicted"/>
<dbReference type="AlphaFoldDB" id="A0A7W9YLI7"/>
<accession>A0A7W9YLI7</accession>
<evidence type="ECO:0000259" key="1">
    <source>
        <dbReference type="PROSITE" id="PS50075"/>
    </source>
</evidence>
<dbReference type="PROSITE" id="PS50075">
    <property type="entry name" value="CARRIER"/>
    <property type="match status" value="1"/>
</dbReference>
<dbReference type="Gene3D" id="1.10.1200.10">
    <property type="entry name" value="ACP-like"/>
    <property type="match status" value="1"/>
</dbReference>
<organism evidence="2 3">
    <name type="scientific">Nocardiopsis mwathae</name>
    <dbReference type="NCBI Taxonomy" id="1472723"/>
    <lineage>
        <taxon>Bacteria</taxon>
        <taxon>Bacillati</taxon>
        <taxon>Actinomycetota</taxon>
        <taxon>Actinomycetes</taxon>
        <taxon>Streptosporangiales</taxon>
        <taxon>Nocardiopsidaceae</taxon>
        <taxon>Nocardiopsis</taxon>
    </lineage>
</organism>
<comment type="caution">
    <text evidence="2">The sequence shown here is derived from an EMBL/GenBank/DDBJ whole genome shotgun (WGS) entry which is preliminary data.</text>
</comment>
<evidence type="ECO:0000313" key="2">
    <source>
        <dbReference type="EMBL" id="MBB6174383.1"/>
    </source>
</evidence>
<dbReference type="RefSeq" id="WP_184078380.1">
    <property type="nucleotide sequence ID" value="NZ_JACHDS010000001.1"/>
</dbReference>
<dbReference type="InterPro" id="IPR009081">
    <property type="entry name" value="PP-bd_ACP"/>
</dbReference>
<keyword evidence="3" id="KW-1185">Reference proteome</keyword>
<gene>
    <name evidence="2" type="ORF">HNR23_004443</name>
</gene>
<reference evidence="2 3" key="1">
    <citation type="submission" date="2020-08" db="EMBL/GenBank/DDBJ databases">
        <title>Sequencing the genomes of 1000 actinobacteria strains.</title>
        <authorList>
            <person name="Klenk H.-P."/>
        </authorList>
    </citation>
    <scope>NUCLEOTIDE SEQUENCE [LARGE SCALE GENOMIC DNA]</scope>
    <source>
        <strain evidence="2 3">DSM 46659</strain>
    </source>
</reference>
<feature type="domain" description="Carrier" evidence="1">
    <location>
        <begin position="9"/>
        <end position="83"/>
    </location>
</feature>
<protein>
    <submittedName>
        <fullName evidence="2">Aryl carrier-like protein</fullName>
    </submittedName>
</protein>